<evidence type="ECO:0000256" key="2">
    <source>
        <dbReference type="ARBA" id="ARBA00022723"/>
    </source>
</evidence>
<dbReference type="CDD" id="cd07332">
    <property type="entry name" value="M48C_Oma1_like"/>
    <property type="match status" value="1"/>
</dbReference>
<evidence type="ECO:0000256" key="3">
    <source>
        <dbReference type="ARBA" id="ARBA00022801"/>
    </source>
</evidence>
<reference evidence="9 10" key="1">
    <citation type="submission" date="2023-06" db="EMBL/GenBank/DDBJ databases">
        <title>Alteromonas sp. ASW11-36 isolated from intertidal sand.</title>
        <authorList>
            <person name="Li Y."/>
        </authorList>
    </citation>
    <scope>NUCLEOTIDE SEQUENCE [LARGE SCALE GENOMIC DNA]</scope>
    <source>
        <strain evidence="9 10">ASW11-36</strain>
    </source>
</reference>
<evidence type="ECO:0000256" key="1">
    <source>
        <dbReference type="ARBA" id="ARBA00022670"/>
    </source>
</evidence>
<keyword evidence="5 6" id="KW-0482">Metalloprotease</keyword>
<proteinExistence type="inferred from homology"/>
<keyword evidence="7" id="KW-0812">Transmembrane</keyword>
<feature type="domain" description="Peptidase M48" evidence="8">
    <location>
        <begin position="156"/>
        <end position="335"/>
    </location>
</feature>
<dbReference type="Proteomes" id="UP001234343">
    <property type="component" value="Unassembled WGS sequence"/>
</dbReference>
<dbReference type="RefSeq" id="WP_289366753.1">
    <property type="nucleotide sequence ID" value="NZ_JAUCBP010000013.1"/>
</dbReference>
<gene>
    <name evidence="9" type="ORF">QTP81_15505</name>
</gene>
<evidence type="ECO:0000313" key="9">
    <source>
        <dbReference type="EMBL" id="MDM7862009.1"/>
    </source>
</evidence>
<evidence type="ECO:0000259" key="8">
    <source>
        <dbReference type="Pfam" id="PF01435"/>
    </source>
</evidence>
<keyword evidence="2" id="KW-0479">Metal-binding</keyword>
<keyword evidence="10" id="KW-1185">Reference proteome</keyword>
<keyword evidence="4 6" id="KW-0862">Zinc</keyword>
<comment type="similarity">
    <text evidence="6">Belongs to the peptidase M48 family.</text>
</comment>
<evidence type="ECO:0000256" key="5">
    <source>
        <dbReference type="ARBA" id="ARBA00023049"/>
    </source>
</evidence>
<dbReference type="PANTHER" id="PTHR22726">
    <property type="entry name" value="METALLOENDOPEPTIDASE OMA1"/>
    <property type="match status" value="1"/>
</dbReference>
<comment type="cofactor">
    <cofactor evidence="6">
        <name>Zn(2+)</name>
        <dbReference type="ChEBI" id="CHEBI:29105"/>
    </cofactor>
    <text evidence="6">Binds 1 zinc ion per subunit.</text>
</comment>
<dbReference type="Pfam" id="PF01435">
    <property type="entry name" value="Peptidase_M48"/>
    <property type="match status" value="1"/>
</dbReference>
<sequence length="340" mass="37775">MWSAQFYHDGGSKASAVMISLEGDKLIVTSPESEFESLSFDKDLIQVKSKLGGLPREIILPTKDLIIVDGDRELDAWLDGDFGGRLNKWETNRRWLITSVLGVPILVYLVFGFGIPWFAVHLADYVPQSVKAISSERTLSALDYSVLEPSALSEDTQLSIQQGFREVVRAIDTDLDSYNVQFRQSETFGPNAFALPDGTIVFTDALVDLLEREQRLLDAIFLHEIGHVEQNHSMQMVAESIVATIAISYFVGDVSGAVEAFMGVGSSVLQNRFSQAHEWQADDYAIMQLRAMGRSPQDFADAMLAFAEFVPASPDVVSWFETHPGTTDRIENAERAAEQQ</sequence>
<dbReference type="InterPro" id="IPR001915">
    <property type="entry name" value="Peptidase_M48"/>
</dbReference>
<evidence type="ECO:0000256" key="6">
    <source>
        <dbReference type="RuleBase" id="RU003983"/>
    </source>
</evidence>
<feature type="transmembrane region" description="Helical" evidence="7">
    <location>
        <begin position="95"/>
        <end position="119"/>
    </location>
</feature>
<accession>A0ABT7T1A8</accession>
<comment type="caution">
    <text evidence="9">The sequence shown here is derived from an EMBL/GenBank/DDBJ whole genome shotgun (WGS) entry which is preliminary data.</text>
</comment>
<protein>
    <submittedName>
        <fullName evidence="9">M48 family metallopeptidase</fullName>
    </submittedName>
</protein>
<keyword evidence="7" id="KW-1133">Transmembrane helix</keyword>
<name>A0ABT7T1A8_9ALTE</name>
<keyword evidence="7" id="KW-0472">Membrane</keyword>
<keyword evidence="3 6" id="KW-0378">Hydrolase</keyword>
<dbReference type="Gene3D" id="3.30.2010.10">
    <property type="entry name" value="Metalloproteases ('zincins'), catalytic domain"/>
    <property type="match status" value="1"/>
</dbReference>
<evidence type="ECO:0000256" key="4">
    <source>
        <dbReference type="ARBA" id="ARBA00022833"/>
    </source>
</evidence>
<organism evidence="9 10">
    <name type="scientific">Alteromonas arenosi</name>
    <dbReference type="NCBI Taxonomy" id="3055817"/>
    <lineage>
        <taxon>Bacteria</taxon>
        <taxon>Pseudomonadati</taxon>
        <taxon>Pseudomonadota</taxon>
        <taxon>Gammaproteobacteria</taxon>
        <taxon>Alteromonadales</taxon>
        <taxon>Alteromonadaceae</taxon>
        <taxon>Alteromonas/Salinimonas group</taxon>
        <taxon>Alteromonas</taxon>
    </lineage>
</organism>
<evidence type="ECO:0000256" key="7">
    <source>
        <dbReference type="SAM" id="Phobius"/>
    </source>
</evidence>
<dbReference type="InterPro" id="IPR051156">
    <property type="entry name" value="Mito/Outer_Membr_Metalloprot"/>
</dbReference>
<evidence type="ECO:0000313" key="10">
    <source>
        <dbReference type="Proteomes" id="UP001234343"/>
    </source>
</evidence>
<dbReference type="EMBL" id="JAUCBP010000013">
    <property type="protein sequence ID" value="MDM7862009.1"/>
    <property type="molecule type" value="Genomic_DNA"/>
</dbReference>
<dbReference type="PANTHER" id="PTHR22726:SF1">
    <property type="entry name" value="METALLOENDOPEPTIDASE OMA1, MITOCHONDRIAL"/>
    <property type="match status" value="1"/>
</dbReference>
<keyword evidence="1 6" id="KW-0645">Protease</keyword>